<dbReference type="AlphaFoldDB" id="A0A136J3L0"/>
<accession>A0A136J3L0</accession>
<dbReference type="STRING" id="196109.A0A136J3L0"/>
<protein>
    <submittedName>
        <fullName evidence="1">Uncharacterized protein</fullName>
    </submittedName>
</protein>
<proteinExistence type="predicted"/>
<dbReference type="EMBL" id="KQ964249">
    <property type="protein sequence ID" value="KXJ91791.1"/>
    <property type="molecule type" value="Genomic_DNA"/>
</dbReference>
<sequence>MFSNQLKRDVTGDFDRSVCLDIQPKAFDAMLQSFSWLLHDEAKTRFHREISVILNQRRSEIRRQCISHRVHSGLYSSLAVYDDKDHDINDADDSTTCQPHKNETGPVRDWMAGIDLHSEAQSFQYSDYEDFVRKSASSRWLISKAQTYLKLNRSHSEAMDSMSSVNRGLLRAWCSPTLM</sequence>
<dbReference type="InParanoid" id="A0A136J3L0"/>
<evidence type="ECO:0000313" key="1">
    <source>
        <dbReference type="EMBL" id="KXJ91791.1"/>
    </source>
</evidence>
<name>A0A136J3L0_9PEZI</name>
<evidence type="ECO:0000313" key="2">
    <source>
        <dbReference type="Proteomes" id="UP000070501"/>
    </source>
</evidence>
<feature type="non-terminal residue" evidence="1">
    <location>
        <position position="179"/>
    </location>
</feature>
<gene>
    <name evidence="1" type="ORF">Micbo1qcDRAFT_161822</name>
</gene>
<dbReference type="Proteomes" id="UP000070501">
    <property type="component" value="Unassembled WGS sequence"/>
</dbReference>
<keyword evidence="2" id="KW-1185">Reference proteome</keyword>
<reference evidence="2" key="1">
    <citation type="submission" date="2016-02" db="EMBL/GenBank/DDBJ databases">
        <title>Draft genome sequence of Microdochium bolleyi, a fungal endophyte of beachgrass.</title>
        <authorList>
            <consortium name="DOE Joint Genome Institute"/>
            <person name="David A.S."/>
            <person name="May G."/>
            <person name="Haridas S."/>
            <person name="Lim J."/>
            <person name="Wang M."/>
            <person name="Labutti K."/>
            <person name="Lipzen A."/>
            <person name="Barry K."/>
            <person name="Grigoriev I.V."/>
        </authorList>
    </citation>
    <scope>NUCLEOTIDE SEQUENCE [LARGE SCALE GENOMIC DNA]</scope>
    <source>
        <strain evidence="2">J235TASD1</strain>
    </source>
</reference>
<organism evidence="1 2">
    <name type="scientific">Microdochium bolleyi</name>
    <dbReference type="NCBI Taxonomy" id="196109"/>
    <lineage>
        <taxon>Eukaryota</taxon>
        <taxon>Fungi</taxon>
        <taxon>Dikarya</taxon>
        <taxon>Ascomycota</taxon>
        <taxon>Pezizomycotina</taxon>
        <taxon>Sordariomycetes</taxon>
        <taxon>Xylariomycetidae</taxon>
        <taxon>Xylariales</taxon>
        <taxon>Microdochiaceae</taxon>
        <taxon>Microdochium</taxon>
    </lineage>
</organism>